<proteinExistence type="predicted"/>
<evidence type="ECO:0000313" key="2">
    <source>
        <dbReference type="Proteomes" id="UP000801864"/>
    </source>
</evidence>
<dbReference type="AlphaFoldDB" id="A0A9P5CC38"/>
<name>A0A9P5CC38_9HYPO</name>
<comment type="caution">
    <text evidence="1">The sequence shown here is derived from an EMBL/GenBank/DDBJ whole genome shotgun (WGS) entry which is preliminary data.</text>
</comment>
<keyword evidence="2" id="KW-1185">Reference proteome</keyword>
<reference evidence="1 2" key="1">
    <citation type="submission" date="2018-06" db="EMBL/GenBank/DDBJ databases">
        <title>Genome analysis of cellulolytic fungus Trichoderma lentiforme CFAM-422.</title>
        <authorList>
            <person name="Steindorff A.S."/>
            <person name="Formighieri E.F."/>
            <person name="Midorikawa G.E.O."/>
            <person name="Tamietti M.S."/>
            <person name="Ramos E.Z."/>
            <person name="Silva A.S."/>
            <person name="Bon E.P.S."/>
            <person name="Mendes T.D."/>
            <person name="Damaso M.C.T."/>
            <person name="Favaro L.C.L."/>
        </authorList>
    </citation>
    <scope>NUCLEOTIDE SEQUENCE [LARGE SCALE GENOMIC DNA]</scope>
    <source>
        <strain evidence="1 2">CFAM-422</strain>
    </source>
</reference>
<dbReference type="Proteomes" id="UP000801864">
    <property type="component" value="Unassembled WGS sequence"/>
</dbReference>
<sequence length="160" mass="18264">MMQELTFPIPPTEEECKLYYYGLPRCPRLVARSSSHVWVKRQMPPGRTAPIGNENLVPKALVPCSEHPAYQLWFNPECPLQKQIIQVVSVAAWTAIDIFGVGYNDGVNEEFPATLMVTVKPGKLSWSAGYDIARRCKSILEAYNILDVECEIRESIMWYR</sequence>
<dbReference type="EMBL" id="QLNT01000016">
    <property type="protein sequence ID" value="KAF3066789.1"/>
    <property type="molecule type" value="Genomic_DNA"/>
</dbReference>
<organism evidence="1 2">
    <name type="scientific">Trichoderma lentiforme</name>
    <dbReference type="NCBI Taxonomy" id="1567552"/>
    <lineage>
        <taxon>Eukaryota</taxon>
        <taxon>Fungi</taxon>
        <taxon>Dikarya</taxon>
        <taxon>Ascomycota</taxon>
        <taxon>Pezizomycotina</taxon>
        <taxon>Sordariomycetes</taxon>
        <taxon>Hypocreomycetidae</taxon>
        <taxon>Hypocreales</taxon>
        <taxon>Hypocreaceae</taxon>
        <taxon>Trichoderma</taxon>
    </lineage>
</organism>
<accession>A0A9P5CC38</accession>
<protein>
    <submittedName>
        <fullName evidence="1">Uncharacterized protein</fullName>
    </submittedName>
</protein>
<gene>
    <name evidence="1" type="ORF">CFAM422_009017</name>
</gene>
<evidence type="ECO:0000313" key="1">
    <source>
        <dbReference type="EMBL" id="KAF3066789.1"/>
    </source>
</evidence>